<evidence type="ECO:0000313" key="2">
    <source>
        <dbReference type="Proteomes" id="UP000477911"/>
    </source>
</evidence>
<evidence type="ECO:0000313" key="1">
    <source>
        <dbReference type="EMBL" id="MXN16469.1"/>
    </source>
</evidence>
<dbReference type="Gene3D" id="3.30.70.1280">
    <property type="entry name" value="SP0830-like domains"/>
    <property type="match status" value="1"/>
</dbReference>
<accession>A0A6L7FXR4</accession>
<name>A0A6L7FXR4_9RHOB</name>
<dbReference type="EMBL" id="WUMU01000001">
    <property type="protein sequence ID" value="MXN16469.1"/>
    <property type="molecule type" value="Genomic_DNA"/>
</dbReference>
<dbReference type="Proteomes" id="UP000477911">
    <property type="component" value="Unassembled WGS sequence"/>
</dbReference>
<dbReference type="InterPro" id="IPR012545">
    <property type="entry name" value="DUF1697"/>
</dbReference>
<comment type="caution">
    <text evidence="1">The sequence shown here is derived from an EMBL/GenBank/DDBJ whole genome shotgun (WGS) entry which is preliminary data.</text>
</comment>
<organism evidence="1 2">
    <name type="scientific">Pseudooceanicola albus</name>
    <dbReference type="NCBI Taxonomy" id="2692189"/>
    <lineage>
        <taxon>Bacteria</taxon>
        <taxon>Pseudomonadati</taxon>
        <taxon>Pseudomonadota</taxon>
        <taxon>Alphaproteobacteria</taxon>
        <taxon>Rhodobacterales</taxon>
        <taxon>Paracoccaceae</taxon>
        <taxon>Pseudooceanicola</taxon>
    </lineage>
</organism>
<proteinExistence type="predicted"/>
<gene>
    <name evidence="1" type="ORF">GR170_01375</name>
</gene>
<dbReference type="PIRSF" id="PIRSF008502">
    <property type="entry name" value="UCP008502"/>
    <property type="match status" value="1"/>
</dbReference>
<reference evidence="1 2" key="1">
    <citation type="submission" date="2019-12" db="EMBL/GenBank/DDBJ databases">
        <authorList>
            <person name="Li M."/>
        </authorList>
    </citation>
    <scope>NUCLEOTIDE SEQUENCE [LARGE SCALE GENOMIC DNA]</scope>
    <source>
        <strain evidence="1 2">GBMRC 2024</strain>
    </source>
</reference>
<dbReference type="PANTHER" id="PTHR36439">
    <property type="entry name" value="BLL4334 PROTEIN"/>
    <property type="match status" value="1"/>
</dbReference>
<dbReference type="AlphaFoldDB" id="A0A6L7FXR4"/>
<dbReference type="PANTHER" id="PTHR36439:SF1">
    <property type="entry name" value="DUF1697 DOMAIN-CONTAINING PROTEIN"/>
    <property type="match status" value="1"/>
</dbReference>
<dbReference type="SUPFAM" id="SSF160379">
    <property type="entry name" value="SP0830-like"/>
    <property type="match status" value="1"/>
</dbReference>
<dbReference type="RefSeq" id="WP_160891006.1">
    <property type="nucleotide sequence ID" value="NZ_WUMU01000001.1"/>
</dbReference>
<protein>
    <submittedName>
        <fullName evidence="1">DUF1697 domain-containing protein</fullName>
    </submittedName>
</protein>
<sequence>MNHWLVLLRAVNVGGTGKLPMAALRAALEDSGAGDVRTLIQSGNVALHLPETDPDAVCTRIGELIAARFGFRPAAVALRPEALSAALAAQPFDGDPARLHLGFWSGDAPLPDLAALAPWCTAAEQLAPGRGCFYLSAPNGLGRSKLSPRIEPALKRPVTMRNVTTLRRVLAQA</sequence>
<dbReference type="Pfam" id="PF08002">
    <property type="entry name" value="DUF1697"/>
    <property type="match status" value="1"/>
</dbReference>
<keyword evidence="2" id="KW-1185">Reference proteome</keyword>